<feature type="domain" description="Nucleoporin Nup54 alpha-helical" evidence="5">
    <location>
        <begin position="355"/>
        <end position="490"/>
    </location>
</feature>
<organism evidence="6">
    <name type="scientific">Echinococcus granulosus</name>
    <name type="common">Hydatid tapeworm</name>
    <dbReference type="NCBI Taxonomy" id="6210"/>
    <lineage>
        <taxon>Eukaryota</taxon>
        <taxon>Metazoa</taxon>
        <taxon>Spiralia</taxon>
        <taxon>Lophotrochozoa</taxon>
        <taxon>Platyhelminthes</taxon>
        <taxon>Cestoda</taxon>
        <taxon>Eucestoda</taxon>
        <taxon>Cyclophyllidea</taxon>
        <taxon>Taeniidae</taxon>
        <taxon>Echinococcus</taxon>
        <taxon>Echinococcus granulosus group</taxon>
    </lineage>
</organism>
<protein>
    <submittedName>
        <fullName evidence="6 8">Nuclear pore complex protein Nup54</fullName>
    </submittedName>
</protein>
<proteinExistence type="predicted"/>
<dbReference type="InterPro" id="IPR025712">
    <property type="entry name" value="Nup54_alpha-helical_dom"/>
</dbReference>
<evidence type="ECO:0000313" key="6">
    <source>
        <dbReference type="EMBL" id="CDS16512.1"/>
    </source>
</evidence>
<dbReference type="GO" id="GO:0044613">
    <property type="term" value="C:nuclear pore central transport channel"/>
    <property type="evidence" value="ECO:0007669"/>
    <property type="project" value="TreeGrafter"/>
</dbReference>
<evidence type="ECO:0000256" key="3">
    <source>
        <dbReference type="ARBA" id="ARBA00023242"/>
    </source>
</evidence>
<evidence type="ECO:0000256" key="2">
    <source>
        <dbReference type="ARBA" id="ARBA00022448"/>
    </source>
</evidence>
<dbReference type="OrthoDB" id="6162375at2759"/>
<dbReference type="PANTHER" id="PTHR13000:SF0">
    <property type="entry name" value="NUCLEOPORIN P54"/>
    <property type="match status" value="1"/>
</dbReference>
<comment type="subcellular location">
    <subcellularLocation>
        <location evidence="1">Nucleus</location>
    </subcellularLocation>
</comment>
<dbReference type="AlphaFoldDB" id="A0A068WDJ5"/>
<feature type="compositionally biased region" description="Low complexity" evidence="4">
    <location>
        <begin position="154"/>
        <end position="165"/>
    </location>
</feature>
<gene>
    <name evidence="8" type="primary">EGR_00573</name>
    <name evidence="6" type="ORF">EgrG_000893700</name>
</gene>
<feature type="region of interest" description="Disordered" evidence="4">
    <location>
        <begin position="118"/>
        <end position="165"/>
    </location>
</feature>
<evidence type="ECO:0000313" key="8">
    <source>
        <dbReference type="WBParaSite" id="EgrG_000893700"/>
    </source>
</evidence>
<dbReference type="Gene3D" id="1.20.5.490">
    <property type="entry name" value="Single helix bin"/>
    <property type="match status" value="1"/>
</dbReference>
<feature type="compositionally biased region" description="Polar residues" evidence="4">
    <location>
        <begin position="122"/>
        <end position="147"/>
    </location>
</feature>
<keyword evidence="2" id="KW-0813">Transport</keyword>
<evidence type="ECO:0000256" key="1">
    <source>
        <dbReference type="ARBA" id="ARBA00004123"/>
    </source>
</evidence>
<name>A0A068WDJ5_ECHGR</name>
<dbReference type="GO" id="GO:0017056">
    <property type="term" value="F:structural constituent of nuclear pore"/>
    <property type="evidence" value="ECO:0007669"/>
    <property type="project" value="TreeGrafter"/>
</dbReference>
<evidence type="ECO:0000259" key="5">
    <source>
        <dbReference type="Pfam" id="PF13874"/>
    </source>
</evidence>
<dbReference type="Pfam" id="PF13874">
    <property type="entry name" value="Nup54"/>
    <property type="match status" value="1"/>
</dbReference>
<dbReference type="Proteomes" id="UP000492820">
    <property type="component" value="Unassembled WGS sequence"/>
</dbReference>
<evidence type="ECO:0000313" key="7">
    <source>
        <dbReference type="Proteomes" id="UP000492820"/>
    </source>
</evidence>
<dbReference type="PANTHER" id="PTHR13000">
    <property type="entry name" value="NUCLEOPORIN P54"/>
    <property type="match status" value="1"/>
</dbReference>
<dbReference type="InterPro" id="IPR024864">
    <property type="entry name" value="Nup54/Nup57/Nup44"/>
</dbReference>
<dbReference type="GO" id="GO:0036228">
    <property type="term" value="P:protein localization to nuclear inner membrane"/>
    <property type="evidence" value="ECO:0007669"/>
    <property type="project" value="TreeGrafter"/>
</dbReference>
<sequence>MHSREIQSSLISFGSQIGQMSVYLPLFMFGNVSKPLFGSQQPAAFGATTQSGFSFGTSTTPNAFGFGAKTTTSSAFSLGPTPAKTSTNIFGGLGTATSNASSFSFSAATKPGSLFGNARGSAPTTTKPGSLFSFSSTQGSQATSGLQPGSGLLSQSTTVQQQQQQRTQQSVDAFYASLSQPMLFGDERDNIIARLNQLQAMLGTGIGYSALGTVTYTPDNPFSRFRGVAYNVMPTSSEADGLVCMELTKAFADVLPLKQGIQDYIFRLLGGRVNYQLTIEEIRPSARSENNTEVVIKVVERLVSGATHIVPASDLANFLCGPTIKPQLESQLCVCRLMPELAPSASQINAYLEIPPAGFDKRVWQQAREDNPAPNRLIPVPVIGFADLKRRRDGQLLFGDQQRKAIKHLLSAVSVLQAQQMSTSQRIAQIKRKQIELNHRVLKLLAKQTVARRAGFAISAEEEALRCALDHIWLEITAPRGLRARIQQLLPSVRTKATGGEVSKRQNATVADVPEDSEGFAATTTAWWQHPEIVDDLREYLSQRTTGIREMRRLLAELNTVVRILTEKETKTSTVPGLTSYPGLGVKVEPTL</sequence>
<dbReference type="GO" id="GO:0006607">
    <property type="term" value="P:NLS-bearing protein import into nucleus"/>
    <property type="evidence" value="ECO:0007669"/>
    <property type="project" value="TreeGrafter"/>
</dbReference>
<dbReference type="EMBL" id="LK028576">
    <property type="protein sequence ID" value="CDS16512.1"/>
    <property type="molecule type" value="Genomic_DNA"/>
</dbReference>
<dbReference type="WBParaSite" id="EgrG_000893700">
    <property type="protein sequence ID" value="EgrG_000893700"/>
    <property type="gene ID" value="EgrG_000893700"/>
</dbReference>
<dbReference type="GO" id="GO:0006999">
    <property type="term" value="P:nuclear pore organization"/>
    <property type="evidence" value="ECO:0007669"/>
    <property type="project" value="TreeGrafter"/>
</dbReference>
<reference evidence="6 7" key="1">
    <citation type="journal article" date="2013" name="Nature">
        <title>The genomes of four tapeworm species reveal adaptations to parasitism.</title>
        <authorList>
            <person name="Tsai I.J."/>
            <person name="Zarowiecki M."/>
            <person name="Holroyd N."/>
            <person name="Garciarrubio A."/>
            <person name="Sanchez-Flores A."/>
            <person name="Brooks K.L."/>
            <person name="Tracey A."/>
            <person name="Bobes R.J."/>
            <person name="Fragoso G."/>
            <person name="Sciutto E."/>
            <person name="Aslett M."/>
            <person name="Beasley H."/>
            <person name="Bennett H.M."/>
            <person name="Cai J."/>
            <person name="Camicia F."/>
            <person name="Clark R."/>
            <person name="Cucher M."/>
            <person name="De Silva N."/>
            <person name="Day T.A."/>
            <person name="Deplazes P."/>
            <person name="Estrada K."/>
            <person name="Fernandez C."/>
            <person name="Holland P.W."/>
            <person name="Hou J."/>
            <person name="Hu S."/>
            <person name="Huckvale T."/>
            <person name="Hung S.S."/>
            <person name="Kamenetzky L."/>
            <person name="Keane J.A."/>
            <person name="Kiss F."/>
            <person name="Koziol U."/>
            <person name="Lambert O."/>
            <person name="Liu K."/>
            <person name="Luo X."/>
            <person name="Luo Y."/>
            <person name="Macchiaroli N."/>
            <person name="Nichol S."/>
            <person name="Paps J."/>
            <person name="Parkinson J."/>
            <person name="Pouchkina-Stantcheva N."/>
            <person name="Riddiford N."/>
            <person name="Rosenzvit M."/>
            <person name="Salinas G."/>
            <person name="Wasmuth J.D."/>
            <person name="Zamanian M."/>
            <person name="Zheng Y."/>
            <person name="Cai X."/>
            <person name="Soberon X."/>
            <person name="Olson P.D."/>
            <person name="Laclette J.P."/>
            <person name="Brehm K."/>
            <person name="Berriman M."/>
            <person name="Garciarrubio A."/>
            <person name="Bobes R.J."/>
            <person name="Fragoso G."/>
            <person name="Sanchez-Flores A."/>
            <person name="Estrada K."/>
            <person name="Cevallos M.A."/>
            <person name="Morett E."/>
            <person name="Gonzalez V."/>
            <person name="Portillo T."/>
            <person name="Ochoa-Leyva A."/>
            <person name="Jose M.V."/>
            <person name="Sciutto E."/>
            <person name="Landa A."/>
            <person name="Jimenez L."/>
            <person name="Valdes V."/>
            <person name="Carrero J.C."/>
            <person name="Larralde C."/>
            <person name="Morales-Montor J."/>
            <person name="Limon-Lason J."/>
            <person name="Soberon X."/>
            <person name="Laclette J.P."/>
        </authorList>
    </citation>
    <scope>NUCLEOTIDE SEQUENCE [LARGE SCALE GENOMIC DNA]</scope>
</reference>
<reference evidence="8" key="3">
    <citation type="submission" date="2020-10" db="UniProtKB">
        <authorList>
            <consortium name="WormBaseParasite"/>
        </authorList>
    </citation>
    <scope>IDENTIFICATION</scope>
</reference>
<accession>A0A068WDJ5</accession>
<evidence type="ECO:0000256" key="4">
    <source>
        <dbReference type="SAM" id="MobiDB-lite"/>
    </source>
</evidence>
<reference evidence="6" key="2">
    <citation type="submission" date="2014-06" db="EMBL/GenBank/DDBJ databases">
        <authorList>
            <person name="Aslett M."/>
        </authorList>
    </citation>
    <scope>NUCLEOTIDE SEQUENCE</scope>
</reference>
<keyword evidence="3" id="KW-0539">Nucleus</keyword>